<dbReference type="Proteomes" id="UP000779233">
    <property type="component" value="Unassembled WGS sequence"/>
</dbReference>
<dbReference type="AlphaFoldDB" id="A0A8S4H9D1"/>
<protein>
    <submittedName>
        <fullName evidence="1">(malaria parasite P. vivax) hypothetical protein</fullName>
    </submittedName>
</protein>
<accession>A0A8S4H9D1</accession>
<evidence type="ECO:0000313" key="2">
    <source>
        <dbReference type="Proteomes" id="UP000779233"/>
    </source>
</evidence>
<proteinExistence type="predicted"/>
<dbReference type="VEuPathDB" id="PlasmoDB:PVPAM_000036500"/>
<comment type="caution">
    <text evidence="1">The sequence shown here is derived from an EMBL/GenBank/DDBJ whole genome shotgun (WGS) entry which is preliminary data.</text>
</comment>
<dbReference type="InterPro" id="IPR008780">
    <property type="entry name" value="Plasmodium_Vir"/>
</dbReference>
<reference evidence="1" key="1">
    <citation type="submission" date="2021-09" db="EMBL/GenBank/DDBJ databases">
        <authorList>
            <consortium name="Pathogen Informatics"/>
        </authorList>
    </citation>
    <scope>NUCLEOTIDE SEQUENCE</scope>
    <source>
        <strain evidence="1">PvW1</strain>
    </source>
</reference>
<sequence>MAERTIYFDLHLLPSQSLYRHFPDGYGTWNHEEFWNQIEEKFMVHKDIREIYYTLLYGLCYVSYNMSGLEPGYEKRWDFLYYWIGEKIFEKLKIVSKFQDIMHILDDVKLKFDNNIYEYDFSEISKNEFTQLKFIFDYVQDYETIKNTISQANVACSKKLSEHIINCFQEYNILKSKCASSEDKFCQIFNDILTQNGNKELKKITCSVVKDAVLSTKQEESHTGDPPQIIGKEQGNLAERDARGELLKKEVEVDLRRGGEQVDLKEPFEQVPELHSASQDISPDSSRFIGTTTILTSVGILVPFYILKKFTPLGSRLRTLFQKKSLIQFNGNDHDMNENVLKPYQGTNINWQRTDNQIGYYPTTFN</sequence>
<name>A0A8S4H9D1_PLAVI</name>
<dbReference type="Pfam" id="PF05795">
    <property type="entry name" value="Plasmodium_Vir"/>
    <property type="match status" value="1"/>
</dbReference>
<organism evidence="1 2">
    <name type="scientific">Plasmodium vivax</name>
    <name type="common">malaria parasite P. vivax</name>
    <dbReference type="NCBI Taxonomy" id="5855"/>
    <lineage>
        <taxon>Eukaryota</taxon>
        <taxon>Sar</taxon>
        <taxon>Alveolata</taxon>
        <taxon>Apicomplexa</taxon>
        <taxon>Aconoidasida</taxon>
        <taxon>Haemosporida</taxon>
        <taxon>Plasmodiidae</taxon>
        <taxon>Plasmodium</taxon>
        <taxon>Plasmodium (Plasmodium)</taxon>
    </lineage>
</organism>
<evidence type="ECO:0000313" key="1">
    <source>
        <dbReference type="EMBL" id="CAG9474712.1"/>
    </source>
</evidence>
<gene>
    <name evidence="1" type="ORF">PVW1_100025000</name>
</gene>
<dbReference type="EMBL" id="CAJZCX010000005">
    <property type="protein sequence ID" value="CAG9474712.1"/>
    <property type="molecule type" value="Genomic_DNA"/>
</dbReference>